<protein>
    <recommendedName>
        <fullName evidence="4">FMN-binding protein</fullName>
    </recommendedName>
</protein>
<dbReference type="RefSeq" id="WP_189569563.1">
    <property type="nucleotide sequence ID" value="NZ_BMXI01000006.1"/>
</dbReference>
<evidence type="ECO:0008006" key="4">
    <source>
        <dbReference type="Google" id="ProtNLM"/>
    </source>
</evidence>
<gene>
    <name evidence="2" type="ORF">GCM10007100_17600</name>
</gene>
<reference evidence="2" key="2">
    <citation type="submission" date="2020-09" db="EMBL/GenBank/DDBJ databases">
        <authorList>
            <person name="Sun Q."/>
            <person name="Kim S."/>
        </authorList>
    </citation>
    <scope>NUCLEOTIDE SEQUENCE</scope>
    <source>
        <strain evidence="2">KCTC 12988</strain>
    </source>
</reference>
<name>A0A918TL59_9BACT</name>
<reference evidence="2" key="1">
    <citation type="journal article" date="2014" name="Int. J. Syst. Evol. Microbiol.">
        <title>Complete genome sequence of Corynebacterium casei LMG S-19264T (=DSM 44701T), isolated from a smear-ripened cheese.</title>
        <authorList>
            <consortium name="US DOE Joint Genome Institute (JGI-PGF)"/>
            <person name="Walter F."/>
            <person name="Albersmeier A."/>
            <person name="Kalinowski J."/>
            <person name="Ruckert C."/>
        </authorList>
    </citation>
    <scope>NUCLEOTIDE SEQUENCE</scope>
    <source>
        <strain evidence="2">KCTC 12988</strain>
    </source>
</reference>
<organism evidence="2 3">
    <name type="scientific">Roseibacillus persicicus</name>
    <dbReference type="NCBI Taxonomy" id="454148"/>
    <lineage>
        <taxon>Bacteria</taxon>
        <taxon>Pseudomonadati</taxon>
        <taxon>Verrucomicrobiota</taxon>
        <taxon>Verrucomicrobiia</taxon>
        <taxon>Verrucomicrobiales</taxon>
        <taxon>Verrucomicrobiaceae</taxon>
        <taxon>Roseibacillus</taxon>
    </lineage>
</organism>
<comment type="caution">
    <text evidence="2">The sequence shown here is derived from an EMBL/GenBank/DDBJ whole genome shotgun (WGS) entry which is preliminary data.</text>
</comment>
<accession>A0A918TL59</accession>
<evidence type="ECO:0000313" key="3">
    <source>
        <dbReference type="Proteomes" id="UP000644507"/>
    </source>
</evidence>
<evidence type="ECO:0000313" key="2">
    <source>
        <dbReference type="EMBL" id="GHC51816.1"/>
    </source>
</evidence>
<dbReference type="Proteomes" id="UP000644507">
    <property type="component" value="Unassembled WGS sequence"/>
</dbReference>
<evidence type="ECO:0000256" key="1">
    <source>
        <dbReference type="SAM" id="SignalP"/>
    </source>
</evidence>
<keyword evidence="1" id="KW-0732">Signal</keyword>
<sequence length="168" mass="18740">MSFLFRLMLLALLMLSTVQGGERVYQKPSEFLHTVFGTNLPATQALTLTSSHQSRIKRLLGHPYRTSKVRYWSDGTKTAWILEEVGKTEPITTGFVTKGGSIQEVKVLIYRESHGYEVSSSNFCKQFRGATLNNNQLTREVRNIAGATLSVRALGGLGRVALYLDTLK</sequence>
<dbReference type="AlphaFoldDB" id="A0A918TL59"/>
<keyword evidence="3" id="KW-1185">Reference proteome</keyword>
<dbReference type="EMBL" id="BMXI01000006">
    <property type="protein sequence ID" value="GHC51816.1"/>
    <property type="molecule type" value="Genomic_DNA"/>
</dbReference>
<proteinExistence type="predicted"/>
<feature type="signal peptide" evidence="1">
    <location>
        <begin position="1"/>
        <end position="20"/>
    </location>
</feature>
<feature type="chain" id="PRO_5037203827" description="FMN-binding protein" evidence="1">
    <location>
        <begin position="21"/>
        <end position="168"/>
    </location>
</feature>